<feature type="transmembrane region" description="Helical" evidence="1">
    <location>
        <begin position="62"/>
        <end position="82"/>
    </location>
</feature>
<evidence type="ECO:0000313" key="2">
    <source>
        <dbReference type="EMBL" id="MFC3120150.1"/>
    </source>
</evidence>
<keyword evidence="3" id="KW-1185">Reference proteome</keyword>
<feature type="transmembrane region" description="Helical" evidence="1">
    <location>
        <begin position="351"/>
        <end position="374"/>
    </location>
</feature>
<feature type="transmembrane region" description="Helical" evidence="1">
    <location>
        <begin position="234"/>
        <end position="254"/>
    </location>
</feature>
<keyword evidence="1" id="KW-1133">Transmembrane helix</keyword>
<reference evidence="3" key="1">
    <citation type="journal article" date="2019" name="Int. J. Syst. Evol. Microbiol.">
        <title>The Global Catalogue of Microorganisms (GCM) 10K type strain sequencing project: providing services to taxonomists for standard genome sequencing and annotation.</title>
        <authorList>
            <consortium name="The Broad Institute Genomics Platform"/>
            <consortium name="The Broad Institute Genome Sequencing Center for Infectious Disease"/>
            <person name="Wu L."/>
            <person name="Ma J."/>
        </authorList>
    </citation>
    <scope>NUCLEOTIDE SEQUENCE [LARGE SCALE GENOMIC DNA]</scope>
    <source>
        <strain evidence="3">KCTC 52473</strain>
    </source>
</reference>
<evidence type="ECO:0000256" key="1">
    <source>
        <dbReference type="SAM" id="Phobius"/>
    </source>
</evidence>
<dbReference type="InterPro" id="IPR003474">
    <property type="entry name" value="Glcn_transporter"/>
</dbReference>
<dbReference type="PANTHER" id="PTHR30354:SF25">
    <property type="entry name" value="INNER MEMBRANE PERMEASE YGBN"/>
    <property type="match status" value="1"/>
</dbReference>
<dbReference type="RefSeq" id="WP_376918293.1">
    <property type="nucleotide sequence ID" value="NZ_JBHRSW010000004.1"/>
</dbReference>
<proteinExistence type="predicted"/>
<organism evidence="2 3">
    <name type="scientific">Agaribacter flavus</name>
    <dbReference type="NCBI Taxonomy" id="1902781"/>
    <lineage>
        <taxon>Bacteria</taxon>
        <taxon>Pseudomonadati</taxon>
        <taxon>Pseudomonadota</taxon>
        <taxon>Gammaproteobacteria</taxon>
        <taxon>Alteromonadales</taxon>
        <taxon>Alteromonadaceae</taxon>
        <taxon>Agaribacter</taxon>
    </lineage>
</organism>
<accession>A0ABV7FJ31</accession>
<protein>
    <submittedName>
        <fullName evidence="2">GntP family permease</fullName>
    </submittedName>
</protein>
<evidence type="ECO:0000313" key="3">
    <source>
        <dbReference type="Proteomes" id="UP001595478"/>
    </source>
</evidence>
<comment type="caution">
    <text evidence="2">The sequence shown here is derived from an EMBL/GenBank/DDBJ whole genome shotgun (WGS) entry which is preliminary data.</text>
</comment>
<keyword evidence="1" id="KW-0812">Transmembrane</keyword>
<dbReference type="Proteomes" id="UP001595478">
    <property type="component" value="Unassembled WGS sequence"/>
</dbReference>
<feature type="transmembrane region" description="Helical" evidence="1">
    <location>
        <begin position="106"/>
        <end position="131"/>
    </location>
</feature>
<keyword evidence="1" id="KW-0472">Membrane</keyword>
<feature type="transmembrane region" description="Helical" evidence="1">
    <location>
        <begin position="313"/>
        <end position="331"/>
    </location>
</feature>
<feature type="transmembrane region" description="Helical" evidence="1">
    <location>
        <begin position="431"/>
        <end position="454"/>
    </location>
</feature>
<dbReference type="NCBIfam" id="TIGR00791">
    <property type="entry name" value="gntP"/>
    <property type="match status" value="1"/>
</dbReference>
<feature type="transmembrane region" description="Helical" evidence="1">
    <location>
        <begin position="266"/>
        <end position="292"/>
    </location>
</feature>
<feature type="transmembrane region" description="Helical" evidence="1">
    <location>
        <begin position="386"/>
        <end position="411"/>
    </location>
</feature>
<feature type="transmembrane region" description="Helical" evidence="1">
    <location>
        <begin position="5"/>
        <end position="25"/>
    </location>
</feature>
<feature type="transmembrane region" description="Helical" evidence="1">
    <location>
        <begin position="31"/>
        <end position="50"/>
    </location>
</feature>
<gene>
    <name evidence="2" type="ORF">ACFOHL_00780</name>
</gene>
<feature type="transmembrane region" description="Helical" evidence="1">
    <location>
        <begin position="143"/>
        <end position="161"/>
    </location>
</feature>
<dbReference type="PANTHER" id="PTHR30354">
    <property type="entry name" value="GNT FAMILY GLUCONATE TRANSPORTER"/>
    <property type="match status" value="1"/>
</dbReference>
<dbReference type="Pfam" id="PF02447">
    <property type="entry name" value="GntP_permease"/>
    <property type="match status" value="1"/>
</dbReference>
<name>A0ABV7FJ31_9ALTE</name>
<dbReference type="EMBL" id="JBHRSW010000004">
    <property type="protein sequence ID" value="MFC3120150.1"/>
    <property type="molecule type" value="Genomic_DNA"/>
</dbReference>
<feature type="transmembrane region" description="Helical" evidence="1">
    <location>
        <begin position="181"/>
        <end position="201"/>
    </location>
</feature>
<sequence length="456" mass="47502">MDLAVLSLPIIFTIVSMVVLLVLVLKIKLPAFIALLLVSIGFGLGVQMATEDVIEAVRSGMASTLGFVAVVVGIGAMMGALLEHSGGVNAISTTLLNKFGENKSQYALALIGFIASIPVFLDIAFIILMPVLLGIQRKTRKPLVYYAIPLLAGLAVTHAFIPPTPGPIAVADILKADLGWVIVFGTIAGLPAAIIAGPIFAKKLAQMSMFQTDAKQESSEQADVSNDNTPPISFGAAITVILLPLVLILASTLIKIGEETSSTDNVIVQTIIFVGHPFVALLIGCLVAWYFIGIRRGMPATALNEAMVKALQPAGTVILVTGAGGVFKQILVSSGAGADLAAMLQANALPIVFFAFFVSVIIRVAQGSATVAMITAAGLTAPVSEAAGLAGSELALLVVAIAAGATMLSHVNDSGFWLVSRYLKFSESQTLRSWTVSTTIIGIVSFAIVCLLWMMV</sequence>
<dbReference type="PIRSF" id="PIRSF002746">
    <property type="entry name" value="Gluconate_transporter"/>
    <property type="match status" value="1"/>
</dbReference>